<reference evidence="1" key="1">
    <citation type="journal article" date="2021" name="New Phytol.">
        <title>Evolutionary innovations through gain and loss of genes in the ectomycorrhizal Boletales.</title>
        <authorList>
            <person name="Wu G."/>
            <person name="Miyauchi S."/>
            <person name="Morin E."/>
            <person name="Kuo A."/>
            <person name="Drula E."/>
            <person name="Varga T."/>
            <person name="Kohler A."/>
            <person name="Feng B."/>
            <person name="Cao Y."/>
            <person name="Lipzen A."/>
            <person name="Daum C."/>
            <person name="Hundley H."/>
            <person name="Pangilinan J."/>
            <person name="Johnson J."/>
            <person name="Barry K."/>
            <person name="LaButti K."/>
            <person name="Ng V."/>
            <person name="Ahrendt S."/>
            <person name="Min B."/>
            <person name="Choi I.G."/>
            <person name="Park H."/>
            <person name="Plett J.M."/>
            <person name="Magnuson J."/>
            <person name="Spatafora J.W."/>
            <person name="Nagy L.G."/>
            <person name="Henrissat B."/>
            <person name="Grigoriev I.V."/>
            <person name="Yang Z.L."/>
            <person name="Xu J."/>
            <person name="Martin F.M."/>
        </authorList>
    </citation>
    <scope>NUCLEOTIDE SEQUENCE</scope>
    <source>
        <strain evidence="1">KKN 215</strain>
    </source>
</reference>
<proteinExistence type="predicted"/>
<dbReference type="AlphaFoldDB" id="A0A8K0XN39"/>
<organism evidence="1 2">
    <name type="scientific">Cristinia sonorae</name>
    <dbReference type="NCBI Taxonomy" id="1940300"/>
    <lineage>
        <taxon>Eukaryota</taxon>
        <taxon>Fungi</taxon>
        <taxon>Dikarya</taxon>
        <taxon>Basidiomycota</taxon>
        <taxon>Agaricomycotina</taxon>
        <taxon>Agaricomycetes</taxon>
        <taxon>Agaricomycetidae</taxon>
        <taxon>Agaricales</taxon>
        <taxon>Pleurotineae</taxon>
        <taxon>Stephanosporaceae</taxon>
        <taxon>Cristinia</taxon>
    </lineage>
</organism>
<protein>
    <submittedName>
        <fullName evidence="1">Uncharacterized protein</fullName>
    </submittedName>
</protein>
<sequence length="350" mass="39391">MEDTYQTQATNNIVVSSSRTPLLPPELIDEVIRQAWSSDLTIPERTSLYTTYCLVNRTWLSLFIRAALVDVHIISPAFADYYLFLVHQPSGSESRETSKLLPNASETANRLCRSINFHVDNNPNRGTSLELPPAIRLYADSHKMAETVSSTLYMIDTLGYTPNLQHVTLDYVDWGFGDVFDQMRLSPLPPQVTSLEIIYSYSKELKDTSDSIKKSYSRQPYPMWKTSTVRKLSVAGAPAGLVNAFVLTCPCVEVLEVSGLSSFDHLDEMPDSLHTLVLHLDNFNGATDGRKQDFGLDESLLRKWFAVSSEVKRKVVLCSEASLRTRFRLPDPVASWARKFGLEIITRGLT</sequence>
<dbReference type="Proteomes" id="UP000813824">
    <property type="component" value="Unassembled WGS sequence"/>
</dbReference>
<keyword evidence="2" id="KW-1185">Reference proteome</keyword>
<evidence type="ECO:0000313" key="1">
    <source>
        <dbReference type="EMBL" id="KAH8093789.1"/>
    </source>
</evidence>
<gene>
    <name evidence="1" type="ORF">BXZ70DRAFT_382295</name>
</gene>
<evidence type="ECO:0000313" key="2">
    <source>
        <dbReference type="Proteomes" id="UP000813824"/>
    </source>
</evidence>
<dbReference type="OrthoDB" id="2836053at2759"/>
<dbReference type="EMBL" id="JAEVFJ010000028">
    <property type="protein sequence ID" value="KAH8093789.1"/>
    <property type="molecule type" value="Genomic_DNA"/>
</dbReference>
<name>A0A8K0XN39_9AGAR</name>
<accession>A0A8K0XN39</accession>
<comment type="caution">
    <text evidence="1">The sequence shown here is derived from an EMBL/GenBank/DDBJ whole genome shotgun (WGS) entry which is preliminary data.</text>
</comment>